<dbReference type="PANTHER" id="PTHR11117:SF2">
    <property type="entry name" value="SUCCINATE--COA LIGASE [ADP_GDP-FORMING] SUBUNIT ALPHA, MITOCHONDRIAL"/>
    <property type="match status" value="1"/>
</dbReference>
<comment type="catalytic activity">
    <reaction evidence="5">
        <text>GTP + succinate + CoA = succinyl-CoA + GDP + phosphate</text>
        <dbReference type="Rhea" id="RHEA:22120"/>
        <dbReference type="ChEBI" id="CHEBI:30031"/>
        <dbReference type="ChEBI" id="CHEBI:37565"/>
        <dbReference type="ChEBI" id="CHEBI:43474"/>
        <dbReference type="ChEBI" id="CHEBI:57287"/>
        <dbReference type="ChEBI" id="CHEBI:57292"/>
        <dbReference type="ChEBI" id="CHEBI:58189"/>
    </reaction>
</comment>
<dbReference type="PRINTS" id="PR01798">
    <property type="entry name" value="SCOASYNTHASE"/>
</dbReference>
<comment type="function">
    <text evidence="5 8">Succinyl-CoA synthetase functions in the citric acid cycle (TCA), coupling the hydrolysis of succinyl-CoA to the synthesis of either ATP or GTP and thus represents the only step of substrate-level phosphorylation in the TCA. The alpha subunit of the enzyme binds the substrates coenzyme A and phosphate, while succinate binding and nucleotide specificity is provided by the beta subunit.</text>
</comment>
<reference evidence="11" key="2">
    <citation type="submission" date="2020-01" db="EMBL/GenBank/DDBJ databases">
        <authorList>
            <person name="Hornung B."/>
        </authorList>
    </citation>
    <scope>NUCLEOTIDE SEQUENCE</scope>
    <source>
        <strain evidence="11">PacBioINE</strain>
    </source>
</reference>
<proteinExistence type="inferred from homology"/>
<dbReference type="EC" id="6.2.1.5" evidence="5"/>
<dbReference type="AlphaFoldDB" id="A0A8S0VX09"/>
<evidence type="ECO:0000256" key="2">
    <source>
        <dbReference type="ARBA" id="ARBA00022598"/>
    </source>
</evidence>
<comment type="caution">
    <text evidence="5">Lacks conserved residue(s) required for the propagation of feature annotation.</text>
</comment>
<evidence type="ECO:0000313" key="11">
    <source>
        <dbReference type="EMBL" id="CAA7601443.1"/>
    </source>
</evidence>
<dbReference type="HAMAP" id="MF_01988">
    <property type="entry name" value="Succ_CoA_alpha"/>
    <property type="match status" value="1"/>
</dbReference>
<dbReference type="EMBL" id="LR746496">
    <property type="protein sequence ID" value="CAA7601443.1"/>
    <property type="molecule type" value="Genomic_DNA"/>
</dbReference>
<dbReference type="InterPro" id="IPR017440">
    <property type="entry name" value="Cit_synth/succinyl-CoA_lig_AS"/>
</dbReference>
<evidence type="ECO:0000256" key="1">
    <source>
        <dbReference type="ARBA" id="ARBA00022532"/>
    </source>
</evidence>
<keyword evidence="2 5" id="KW-0436">Ligase</keyword>
<keyword evidence="13" id="KW-1185">Reference proteome</keyword>
<dbReference type="FunFam" id="3.40.50.261:FF:000006">
    <property type="entry name" value="Succinate--CoA ligase [ADP-forming] subunit alpha"/>
    <property type="match status" value="1"/>
</dbReference>
<dbReference type="Proteomes" id="UP001071230">
    <property type="component" value="Unassembled WGS sequence"/>
</dbReference>
<comment type="similarity">
    <text evidence="4 5 7">Belongs to the succinate/malate CoA ligase alpha subunit family.</text>
</comment>
<dbReference type="Proteomes" id="UP000836597">
    <property type="component" value="Chromosome"/>
</dbReference>
<dbReference type="SUPFAM" id="SSF52210">
    <property type="entry name" value="Succinyl-CoA synthetase domains"/>
    <property type="match status" value="1"/>
</dbReference>
<dbReference type="GO" id="GO:0004775">
    <property type="term" value="F:succinate-CoA ligase (ADP-forming) activity"/>
    <property type="evidence" value="ECO:0007669"/>
    <property type="project" value="UniProtKB-UniRule"/>
</dbReference>
<protein>
    <recommendedName>
        <fullName evidence="5">Succinate--CoA ligase [ADP-forming] subunit alpha</fullName>
        <ecNumber evidence="5">6.2.1.5</ecNumber>
    </recommendedName>
    <alternativeName>
        <fullName evidence="5">Succinyl-CoA synthetase subunit alpha</fullName>
        <shortName evidence="5">SCS-alpha</shortName>
    </alternativeName>
</protein>
<dbReference type="FunFam" id="3.40.50.720:FF:000277">
    <property type="entry name" value="Succinate--CoA ligase [ADP-forming] subunit alpha"/>
    <property type="match status" value="1"/>
</dbReference>
<comment type="catalytic activity">
    <reaction evidence="5 8">
        <text>succinate + ATP + CoA = succinyl-CoA + ADP + phosphate</text>
        <dbReference type="Rhea" id="RHEA:17661"/>
        <dbReference type="ChEBI" id="CHEBI:30031"/>
        <dbReference type="ChEBI" id="CHEBI:30616"/>
        <dbReference type="ChEBI" id="CHEBI:43474"/>
        <dbReference type="ChEBI" id="CHEBI:57287"/>
        <dbReference type="ChEBI" id="CHEBI:57292"/>
        <dbReference type="ChEBI" id="CHEBI:456216"/>
        <dbReference type="EC" id="6.2.1.5"/>
    </reaction>
</comment>
<dbReference type="InterPro" id="IPR036291">
    <property type="entry name" value="NAD(P)-bd_dom_sf"/>
</dbReference>
<dbReference type="InterPro" id="IPR003781">
    <property type="entry name" value="CoA-bd"/>
</dbReference>
<dbReference type="PROSITE" id="PS00399">
    <property type="entry name" value="SUCCINYL_COA_LIG_2"/>
    <property type="match status" value="1"/>
</dbReference>
<dbReference type="SUPFAM" id="SSF51735">
    <property type="entry name" value="NAD(P)-binding Rossmann-fold domains"/>
    <property type="match status" value="1"/>
</dbReference>
<dbReference type="GO" id="GO:0009361">
    <property type="term" value="C:succinate-CoA ligase complex (ADP-forming)"/>
    <property type="evidence" value="ECO:0007669"/>
    <property type="project" value="TreeGrafter"/>
</dbReference>
<feature type="domain" description="CoA-binding" evidence="10">
    <location>
        <begin position="4"/>
        <end position="100"/>
    </location>
</feature>
<gene>
    <name evidence="5" type="primary">sucD</name>
    <name evidence="11" type="ORF">DEACI_2110</name>
    <name evidence="12" type="ORF">DEACI_3356</name>
</gene>
<evidence type="ECO:0000256" key="9">
    <source>
        <dbReference type="SAM" id="MobiDB-lite"/>
    </source>
</evidence>
<evidence type="ECO:0000256" key="3">
    <source>
        <dbReference type="ARBA" id="ARBA00022741"/>
    </source>
</evidence>
<evidence type="ECO:0000256" key="5">
    <source>
        <dbReference type="HAMAP-Rule" id="MF_01988"/>
    </source>
</evidence>
<organism evidence="11">
    <name type="scientific">Acididesulfobacillus acetoxydans</name>
    <dbReference type="NCBI Taxonomy" id="1561005"/>
    <lineage>
        <taxon>Bacteria</taxon>
        <taxon>Bacillati</taxon>
        <taxon>Bacillota</taxon>
        <taxon>Clostridia</taxon>
        <taxon>Eubacteriales</taxon>
        <taxon>Peptococcaceae</taxon>
        <taxon>Acididesulfobacillus</taxon>
    </lineage>
</organism>
<dbReference type="GO" id="GO:0000166">
    <property type="term" value="F:nucleotide binding"/>
    <property type="evidence" value="ECO:0007669"/>
    <property type="project" value="UniProtKB-KW"/>
</dbReference>
<dbReference type="InterPro" id="IPR016102">
    <property type="entry name" value="Succinyl-CoA_synth-like"/>
</dbReference>
<dbReference type="SMART" id="SM00881">
    <property type="entry name" value="CoA_binding"/>
    <property type="match status" value="1"/>
</dbReference>
<dbReference type="NCBIfam" id="NF004230">
    <property type="entry name" value="PRK05678.1"/>
    <property type="match status" value="1"/>
</dbReference>
<dbReference type="GO" id="GO:0006099">
    <property type="term" value="P:tricarboxylic acid cycle"/>
    <property type="evidence" value="ECO:0007669"/>
    <property type="project" value="UniProtKB-UniRule"/>
</dbReference>
<dbReference type="PIRSF" id="PIRSF001553">
    <property type="entry name" value="SucCS_alpha"/>
    <property type="match status" value="1"/>
</dbReference>
<feature type="binding site" evidence="5">
    <location>
        <position position="43"/>
    </location>
    <ligand>
        <name>CoA</name>
        <dbReference type="ChEBI" id="CHEBI:57287"/>
    </ligand>
</feature>
<keyword evidence="3 5" id="KW-0547">Nucleotide-binding</keyword>
<evidence type="ECO:0000256" key="6">
    <source>
        <dbReference type="PIRSR" id="PIRSR001553-1"/>
    </source>
</evidence>
<dbReference type="Pfam" id="PF02629">
    <property type="entry name" value="CoA_binding"/>
    <property type="match status" value="1"/>
</dbReference>
<comment type="pathway">
    <text evidence="5 8">Carbohydrate metabolism; tricarboxylic acid cycle; succinate from succinyl-CoA (ligase route): step 1/1.</text>
</comment>
<feature type="compositionally biased region" description="Low complexity" evidence="9">
    <location>
        <begin position="288"/>
        <end position="303"/>
    </location>
</feature>
<evidence type="ECO:0000313" key="13">
    <source>
        <dbReference type="Proteomes" id="UP001071230"/>
    </source>
</evidence>
<evidence type="ECO:0000256" key="4">
    <source>
        <dbReference type="ARBA" id="ARBA00060724"/>
    </source>
</evidence>
<feature type="binding site" evidence="5">
    <location>
        <position position="159"/>
    </location>
    <ligand>
        <name>substrate</name>
        <note>ligand shared with subunit beta</note>
    </ligand>
</feature>
<dbReference type="Pfam" id="PF00549">
    <property type="entry name" value="Ligase_CoA"/>
    <property type="match status" value="1"/>
</dbReference>
<dbReference type="KEGG" id="aacx:DEACI_2110"/>
<accession>A0A8S0VX09</accession>
<dbReference type="Gene3D" id="3.40.50.261">
    <property type="entry name" value="Succinyl-CoA synthetase domains"/>
    <property type="match status" value="1"/>
</dbReference>
<evidence type="ECO:0000256" key="7">
    <source>
        <dbReference type="RuleBase" id="RU000677"/>
    </source>
</evidence>
<sequence>MAIIVDEHTNVVVQGISGKQGLFHTRQMLEYGTRIVAGTSASKAGSILEGVPVYESVGAACERHRIDASVIFIPAAGAKDAALEALEAGVKVVAVITEHVPVHDEMAIVAYAERRGATLIGPNTFGIVSSGKSKLGIPPNRFFVPGPVGVVARSGTLSYEIVGNLTAAGIGQSTVVGMGGDRVVGLTFVDVLRKFEEDPLTEAVVLIGEIGGNAEEEAAEYIKGMKKPVVAYLAGKSAPPGKRMGHAGAIIERGKGTYEGKVQALTAAGVKVASVPWEVTELLRQKGRASSGGREGRFSSGLSAQRERA</sequence>
<name>A0A8S0VX09_9FIRM</name>
<evidence type="ECO:0000256" key="8">
    <source>
        <dbReference type="RuleBase" id="RU000699"/>
    </source>
</evidence>
<feature type="active site" description="Tele-phosphohistidine intermediate" evidence="5 6">
    <location>
        <position position="246"/>
    </location>
</feature>
<evidence type="ECO:0000313" key="12">
    <source>
        <dbReference type="EMBL" id="CEJ08874.1"/>
    </source>
</evidence>
<dbReference type="NCBIfam" id="TIGR01019">
    <property type="entry name" value="sucCoAalpha"/>
    <property type="match status" value="1"/>
</dbReference>
<dbReference type="EMBL" id="CDGJ01000096">
    <property type="protein sequence ID" value="CEJ08874.1"/>
    <property type="molecule type" value="Genomic_DNA"/>
</dbReference>
<dbReference type="GO" id="GO:0004776">
    <property type="term" value="F:succinate-CoA ligase (GDP-forming) activity"/>
    <property type="evidence" value="ECO:0007669"/>
    <property type="project" value="TreeGrafter"/>
</dbReference>
<evidence type="ECO:0000259" key="10">
    <source>
        <dbReference type="SMART" id="SM00881"/>
    </source>
</evidence>
<comment type="subunit">
    <text evidence="5 8">Heterotetramer of two alpha and two beta subunits.</text>
</comment>
<keyword evidence="1 5" id="KW-0816">Tricarboxylic acid cycle</keyword>
<feature type="binding site" evidence="5">
    <location>
        <begin position="96"/>
        <end position="98"/>
    </location>
    <ligand>
        <name>CoA</name>
        <dbReference type="ChEBI" id="CHEBI:57287"/>
    </ligand>
</feature>
<feature type="region of interest" description="Disordered" evidence="9">
    <location>
        <begin position="284"/>
        <end position="309"/>
    </location>
</feature>
<dbReference type="InterPro" id="IPR005810">
    <property type="entry name" value="CoA_lig_alpha"/>
</dbReference>
<dbReference type="PANTHER" id="PTHR11117">
    <property type="entry name" value="SUCCINYL-COA LIGASE SUBUNIT ALPHA"/>
    <property type="match status" value="1"/>
</dbReference>
<dbReference type="InterPro" id="IPR005811">
    <property type="entry name" value="SUCC_ACL_C"/>
</dbReference>
<dbReference type="RefSeq" id="WP_240984970.1">
    <property type="nucleotide sequence ID" value="NZ_CDGJ01000096.1"/>
</dbReference>
<dbReference type="Gene3D" id="3.40.50.720">
    <property type="entry name" value="NAD(P)-binding Rossmann-like Domain"/>
    <property type="match status" value="1"/>
</dbReference>
<reference evidence="12" key="1">
    <citation type="submission" date="2014-11" db="EMBL/GenBank/DDBJ databases">
        <authorList>
            <person name="Hornung B.V."/>
        </authorList>
    </citation>
    <scope>NUCLEOTIDE SEQUENCE</scope>
    <source>
        <strain evidence="12">INE</strain>
    </source>
</reference>